<keyword evidence="3" id="KW-1185">Reference proteome</keyword>
<dbReference type="Proteomes" id="UP000015105">
    <property type="component" value="Chromosome 2D"/>
</dbReference>
<sequence>DAARAHLRRVHRPGDQRVRPDADGQAHAHARPHRGVRLDRRDMPDGLQRVPGPRRPLRGKLAIPFVHTAPVRNHSEY</sequence>
<evidence type="ECO:0000313" key="2">
    <source>
        <dbReference type="EnsemblPlants" id="AET2Gv20863700.4"/>
    </source>
</evidence>
<feature type="compositionally biased region" description="Basic residues" evidence="1">
    <location>
        <begin position="1"/>
        <end position="11"/>
    </location>
</feature>
<evidence type="ECO:0000256" key="1">
    <source>
        <dbReference type="SAM" id="MobiDB-lite"/>
    </source>
</evidence>
<dbReference type="Gramene" id="AET2Gv20863700.4">
    <property type="protein sequence ID" value="AET2Gv20863700.4"/>
    <property type="gene ID" value="AET2Gv20863700"/>
</dbReference>
<evidence type="ECO:0000313" key="3">
    <source>
        <dbReference type="Proteomes" id="UP000015105"/>
    </source>
</evidence>
<reference evidence="2" key="4">
    <citation type="submission" date="2019-03" db="UniProtKB">
        <authorList>
            <consortium name="EnsemblPlants"/>
        </authorList>
    </citation>
    <scope>IDENTIFICATION</scope>
</reference>
<organism evidence="2 3">
    <name type="scientific">Aegilops tauschii subsp. strangulata</name>
    <name type="common">Goatgrass</name>
    <dbReference type="NCBI Taxonomy" id="200361"/>
    <lineage>
        <taxon>Eukaryota</taxon>
        <taxon>Viridiplantae</taxon>
        <taxon>Streptophyta</taxon>
        <taxon>Embryophyta</taxon>
        <taxon>Tracheophyta</taxon>
        <taxon>Spermatophyta</taxon>
        <taxon>Magnoliopsida</taxon>
        <taxon>Liliopsida</taxon>
        <taxon>Poales</taxon>
        <taxon>Poaceae</taxon>
        <taxon>BOP clade</taxon>
        <taxon>Pooideae</taxon>
        <taxon>Triticodae</taxon>
        <taxon>Triticeae</taxon>
        <taxon>Triticinae</taxon>
        <taxon>Aegilops</taxon>
    </lineage>
</organism>
<reference evidence="2" key="3">
    <citation type="journal article" date="2017" name="Nature">
        <title>Genome sequence of the progenitor of the wheat D genome Aegilops tauschii.</title>
        <authorList>
            <person name="Luo M.C."/>
            <person name="Gu Y.Q."/>
            <person name="Puiu D."/>
            <person name="Wang H."/>
            <person name="Twardziok S.O."/>
            <person name="Deal K.R."/>
            <person name="Huo N."/>
            <person name="Zhu T."/>
            <person name="Wang L."/>
            <person name="Wang Y."/>
            <person name="McGuire P.E."/>
            <person name="Liu S."/>
            <person name="Long H."/>
            <person name="Ramasamy R.K."/>
            <person name="Rodriguez J.C."/>
            <person name="Van S.L."/>
            <person name="Yuan L."/>
            <person name="Wang Z."/>
            <person name="Xia Z."/>
            <person name="Xiao L."/>
            <person name="Anderson O.D."/>
            <person name="Ouyang S."/>
            <person name="Liang Y."/>
            <person name="Zimin A.V."/>
            <person name="Pertea G."/>
            <person name="Qi P."/>
            <person name="Bennetzen J.L."/>
            <person name="Dai X."/>
            <person name="Dawson M.W."/>
            <person name="Muller H.G."/>
            <person name="Kugler K."/>
            <person name="Rivarola-Duarte L."/>
            <person name="Spannagl M."/>
            <person name="Mayer K.F.X."/>
            <person name="Lu F.H."/>
            <person name="Bevan M.W."/>
            <person name="Leroy P."/>
            <person name="Li P."/>
            <person name="You F.M."/>
            <person name="Sun Q."/>
            <person name="Liu Z."/>
            <person name="Lyons E."/>
            <person name="Wicker T."/>
            <person name="Salzberg S.L."/>
            <person name="Devos K.M."/>
            <person name="Dvorak J."/>
        </authorList>
    </citation>
    <scope>NUCLEOTIDE SEQUENCE [LARGE SCALE GENOMIC DNA]</scope>
    <source>
        <strain evidence="2">cv. AL8/78</strain>
    </source>
</reference>
<reference evidence="3" key="1">
    <citation type="journal article" date="2014" name="Science">
        <title>Ancient hybridizations among the ancestral genomes of bread wheat.</title>
        <authorList>
            <consortium name="International Wheat Genome Sequencing Consortium,"/>
            <person name="Marcussen T."/>
            <person name="Sandve S.R."/>
            <person name="Heier L."/>
            <person name="Spannagl M."/>
            <person name="Pfeifer M."/>
            <person name="Jakobsen K.S."/>
            <person name="Wulff B.B."/>
            <person name="Steuernagel B."/>
            <person name="Mayer K.F."/>
            <person name="Olsen O.A."/>
        </authorList>
    </citation>
    <scope>NUCLEOTIDE SEQUENCE [LARGE SCALE GENOMIC DNA]</scope>
    <source>
        <strain evidence="3">cv. AL8/78</strain>
    </source>
</reference>
<accession>A0A453CJ28</accession>
<feature type="region of interest" description="Disordered" evidence="1">
    <location>
        <begin position="1"/>
        <end position="58"/>
    </location>
</feature>
<reference evidence="3" key="2">
    <citation type="journal article" date="2017" name="Nat. Plants">
        <title>The Aegilops tauschii genome reveals multiple impacts of transposons.</title>
        <authorList>
            <person name="Zhao G."/>
            <person name="Zou C."/>
            <person name="Li K."/>
            <person name="Wang K."/>
            <person name="Li T."/>
            <person name="Gao L."/>
            <person name="Zhang X."/>
            <person name="Wang H."/>
            <person name="Yang Z."/>
            <person name="Liu X."/>
            <person name="Jiang W."/>
            <person name="Mao L."/>
            <person name="Kong X."/>
            <person name="Jiao Y."/>
            <person name="Jia J."/>
        </authorList>
    </citation>
    <scope>NUCLEOTIDE SEQUENCE [LARGE SCALE GENOMIC DNA]</scope>
    <source>
        <strain evidence="3">cv. AL8/78</strain>
    </source>
</reference>
<dbReference type="EnsemblPlants" id="AET2Gv20863700.4">
    <property type="protein sequence ID" value="AET2Gv20863700.4"/>
    <property type="gene ID" value="AET2Gv20863700"/>
</dbReference>
<reference evidence="2" key="5">
    <citation type="journal article" date="2021" name="G3 (Bethesda)">
        <title>Aegilops tauschii genome assembly Aet v5.0 features greater sequence contiguity and improved annotation.</title>
        <authorList>
            <person name="Wang L."/>
            <person name="Zhu T."/>
            <person name="Rodriguez J.C."/>
            <person name="Deal K.R."/>
            <person name="Dubcovsky J."/>
            <person name="McGuire P.E."/>
            <person name="Lux T."/>
            <person name="Spannagl M."/>
            <person name="Mayer K.F.X."/>
            <person name="Baldrich P."/>
            <person name="Meyers B.C."/>
            <person name="Huo N."/>
            <person name="Gu Y.Q."/>
            <person name="Zhou H."/>
            <person name="Devos K.M."/>
            <person name="Bennetzen J.L."/>
            <person name="Unver T."/>
            <person name="Budak H."/>
            <person name="Gulick P.J."/>
            <person name="Galiba G."/>
            <person name="Kalapos B."/>
            <person name="Nelson D.R."/>
            <person name="Li P."/>
            <person name="You F.M."/>
            <person name="Luo M.C."/>
            <person name="Dvorak J."/>
        </authorList>
    </citation>
    <scope>NUCLEOTIDE SEQUENCE [LARGE SCALE GENOMIC DNA]</scope>
    <source>
        <strain evidence="2">cv. AL8/78</strain>
    </source>
</reference>
<proteinExistence type="predicted"/>
<feature type="compositionally biased region" description="Basic and acidic residues" evidence="1">
    <location>
        <begin position="12"/>
        <end position="26"/>
    </location>
</feature>
<name>A0A453CJ28_AEGTS</name>
<dbReference type="AlphaFoldDB" id="A0A453CJ28"/>
<protein>
    <submittedName>
        <fullName evidence="2">Uncharacterized protein</fullName>
    </submittedName>
</protein>